<evidence type="ECO:0000313" key="2">
    <source>
        <dbReference type="EMBL" id="MDF0753043.1"/>
    </source>
</evidence>
<proteinExistence type="predicted"/>
<evidence type="ECO:0000313" key="3">
    <source>
        <dbReference type="Proteomes" id="UP001143391"/>
    </source>
</evidence>
<protein>
    <submittedName>
        <fullName evidence="2">Uncharacterized protein</fullName>
    </submittedName>
</protein>
<keyword evidence="1" id="KW-1133">Transmembrane helix</keyword>
<reference evidence="2" key="1">
    <citation type="submission" date="2022-07" db="EMBL/GenBank/DDBJ databases">
        <title>Marinobacter iranensis a new bacterium isolate from a hipersaline lake in Iran.</title>
        <authorList>
            <person name="Mohammad A.M.A."/>
            <person name="Cristina S.-P."/>
            <person name="Antonio V."/>
        </authorList>
    </citation>
    <scope>NUCLEOTIDE SEQUENCE</scope>
    <source>
        <strain evidence="2">71-i</strain>
    </source>
</reference>
<accession>A0ABT5YHA7</accession>
<dbReference type="EMBL" id="JANCMW010000362">
    <property type="protein sequence ID" value="MDF0753043.1"/>
    <property type="molecule type" value="Genomic_DNA"/>
</dbReference>
<dbReference type="RefSeq" id="WP_275710868.1">
    <property type="nucleotide sequence ID" value="NZ_JANCMW010000362.1"/>
</dbReference>
<gene>
    <name evidence="2" type="ORF">NLU14_22710</name>
</gene>
<evidence type="ECO:0000256" key="1">
    <source>
        <dbReference type="SAM" id="Phobius"/>
    </source>
</evidence>
<organism evidence="2 3">
    <name type="scientific">Marinobacter iranensis</name>
    <dbReference type="NCBI Taxonomy" id="2962607"/>
    <lineage>
        <taxon>Bacteria</taxon>
        <taxon>Pseudomonadati</taxon>
        <taxon>Pseudomonadota</taxon>
        <taxon>Gammaproteobacteria</taxon>
        <taxon>Pseudomonadales</taxon>
        <taxon>Marinobacteraceae</taxon>
        <taxon>Marinobacter</taxon>
    </lineage>
</organism>
<dbReference type="Proteomes" id="UP001143391">
    <property type="component" value="Unassembled WGS sequence"/>
</dbReference>
<feature type="transmembrane region" description="Helical" evidence="1">
    <location>
        <begin position="44"/>
        <end position="64"/>
    </location>
</feature>
<sequence>IWQLYRFRRDLRRLRARIHGELATRVPIPRALATRFRRRNPWRIALHAWVWGLAALGIGAQHFVAPQDVPAAIVPAALAAV</sequence>
<feature type="non-terminal residue" evidence="2">
    <location>
        <position position="1"/>
    </location>
</feature>
<feature type="non-terminal residue" evidence="2">
    <location>
        <position position="81"/>
    </location>
</feature>
<keyword evidence="1" id="KW-0472">Membrane</keyword>
<keyword evidence="3" id="KW-1185">Reference proteome</keyword>
<name>A0ABT5YHA7_9GAMM</name>
<comment type="caution">
    <text evidence="2">The sequence shown here is derived from an EMBL/GenBank/DDBJ whole genome shotgun (WGS) entry which is preliminary data.</text>
</comment>
<keyword evidence="1" id="KW-0812">Transmembrane</keyword>